<dbReference type="InterPro" id="IPR011990">
    <property type="entry name" value="TPR-like_helical_dom_sf"/>
</dbReference>
<dbReference type="PANTHER" id="PTHR21529:SF4">
    <property type="entry name" value="TPR AND ANKYRIN REPEAT-CONTAINING PROTEIN 1"/>
    <property type="match status" value="1"/>
</dbReference>
<evidence type="ECO:0000256" key="4">
    <source>
        <dbReference type="ARBA" id="ARBA00022840"/>
    </source>
</evidence>
<proteinExistence type="predicted"/>
<dbReference type="Proteomes" id="UP001168877">
    <property type="component" value="Unassembled WGS sequence"/>
</dbReference>
<evidence type="ECO:0000259" key="7">
    <source>
        <dbReference type="Pfam" id="PF13087"/>
    </source>
</evidence>
<dbReference type="Gene3D" id="3.40.50.300">
    <property type="entry name" value="P-loop containing nucleotide triphosphate hydrolases"/>
    <property type="match status" value="4"/>
</dbReference>
<organism evidence="9 10">
    <name type="scientific">Acer saccharum</name>
    <name type="common">Sugar maple</name>
    <dbReference type="NCBI Taxonomy" id="4024"/>
    <lineage>
        <taxon>Eukaryota</taxon>
        <taxon>Viridiplantae</taxon>
        <taxon>Streptophyta</taxon>
        <taxon>Embryophyta</taxon>
        <taxon>Tracheophyta</taxon>
        <taxon>Spermatophyta</taxon>
        <taxon>Magnoliopsida</taxon>
        <taxon>eudicotyledons</taxon>
        <taxon>Gunneridae</taxon>
        <taxon>Pentapetalae</taxon>
        <taxon>rosids</taxon>
        <taxon>malvids</taxon>
        <taxon>Sapindales</taxon>
        <taxon>Sapindaceae</taxon>
        <taxon>Hippocastanoideae</taxon>
        <taxon>Acereae</taxon>
        <taxon>Acer</taxon>
    </lineage>
</organism>
<keyword evidence="3" id="KW-0347">Helicase</keyword>
<feature type="domain" description="UvrD-like helicase ATP-binding" evidence="5">
    <location>
        <begin position="1335"/>
        <end position="1424"/>
    </location>
</feature>
<feature type="domain" description="DNA2/NAM7 helicase helicase" evidence="6">
    <location>
        <begin position="280"/>
        <end position="624"/>
    </location>
</feature>
<dbReference type="SUPFAM" id="SSF52540">
    <property type="entry name" value="P-loop containing nucleoside triphosphate hydrolases"/>
    <property type="match status" value="2"/>
</dbReference>
<evidence type="ECO:0000256" key="2">
    <source>
        <dbReference type="ARBA" id="ARBA00022801"/>
    </source>
</evidence>
<dbReference type="InterPro" id="IPR047187">
    <property type="entry name" value="SF1_C_Upf1"/>
</dbReference>
<evidence type="ECO:0000313" key="9">
    <source>
        <dbReference type="EMBL" id="KAK0574336.1"/>
    </source>
</evidence>
<dbReference type="InterPro" id="IPR027417">
    <property type="entry name" value="P-loop_NTPase"/>
</dbReference>
<evidence type="ECO:0000259" key="8">
    <source>
        <dbReference type="Pfam" id="PF20073"/>
    </source>
</evidence>
<keyword evidence="10" id="KW-1185">Reference proteome</keyword>
<protein>
    <recommendedName>
        <fullName evidence="11">UvrD-like helicase ATP-binding domain-containing protein</fullName>
    </recommendedName>
</protein>
<dbReference type="InterPro" id="IPR014016">
    <property type="entry name" value="UvrD-like_ATP-bd"/>
</dbReference>
<keyword evidence="4" id="KW-0067">ATP-binding</keyword>
<dbReference type="InterPro" id="IPR041679">
    <property type="entry name" value="DNA2/NAM7-like_C"/>
</dbReference>
<accession>A0AA39RHW9</accession>
<reference evidence="9" key="2">
    <citation type="submission" date="2023-06" db="EMBL/GenBank/DDBJ databases">
        <authorList>
            <person name="Swenson N.G."/>
            <person name="Wegrzyn J.L."/>
            <person name="Mcevoy S.L."/>
        </authorList>
    </citation>
    <scope>NUCLEOTIDE SEQUENCE</scope>
    <source>
        <strain evidence="9">NS2018</strain>
        <tissue evidence="9">Leaf</tissue>
    </source>
</reference>
<evidence type="ECO:0000313" key="10">
    <source>
        <dbReference type="Proteomes" id="UP001168877"/>
    </source>
</evidence>
<dbReference type="Pfam" id="PF00580">
    <property type="entry name" value="UvrD-helicase"/>
    <property type="match status" value="1"/>
</dbReference>
<dbReference type="CDD" id="cd18808">
    <property type="entry name" value="SF1_C_Upf1"/>
    <property type="match status" value="1"/>
</dbReference>
<dbReference type="GO" id="GO:0005524">
    <property type="term" value="F:ATP binding"/>
    <property type="evidence" value="ECO:0007669"/>
    <property type="project" value="UniProtKB-KW"/>
</dbReference>
<dbReference type="Pfam" id="PF20073">
    <property type="entry name" value="DUF6469"/>
    <property type="match status" value="1"/>
</dbReference>
<dbReference type="InterPro" id="IPR041677">
    <property type="entry name" value="DNA2/NAM7_AAA_11"/>
</dbReference>
<dbReference type="GO" id="GO:0005694">
    <property type="term" value="C:chromosome"/>
    <property type="evidence" value="ECO:0007669"/>
    <property type="project" value="UniProtKB-ARBA"/>
</dbReference>
<evidence type="ECO:0000256" key="1">
    <source>
        <dbReference type="ARBA" id="ARBA00022741"/>
    </source>
</evidence>
<dbReference type="FunFam" id="3.40.50.300:FF:000326">
    <property type="entry name" value="P-loop containing nucleoside triphosphate hydrolase"/>
    <property type="match status" value="1"/>
</dbReference>
<dbReference type="EMBL" id="JAUESC010000387">
    <property type="protein sequence ID" value="KAK0574336.1"/>
    <property type="molecule type" value="Genomic_DNA"/>
</dbReference>
<keyword evidence="1" id="KW-0547">Nucleotide-binding</keyword>
<feature type="domain" description="DNA2/NAM7 helicase-like C-terminal" evidence="7">
    <location>
        <begin position="633"/>
        <end position="830"/>
    </location>
</feature>
<dbReference type="Pfam" id="PF13086">
    <property type="entry name" value="AAA_11"/>
    <property type="match status" value="1"/>
</dbReference>
<evidence type="ECO:0000259" key="5">
    <source>
        <dbReference type="Pfam" id="PF00580"/>
    </source>
</evidence>
<comment type="caution">
    <text evidence="9">The sequence shown here is derived from an EMBL/GenBank/DDBJ whole genome shotgun (WGS) entry which is preliminary data.</text>
</comment>
<dbReference type="Pfam" id="PF13087">
    <property type="entry name" value="AAA_12"/>
    <property type="match status" value="1"/>
</dbReference>
<gene>
    <name evidence="9" type="ORF">LWI29_022025</name>
</gene>
<keyword evidence="2" id="KW-0378">Hydrolase</keyword>
<dbReference type="GO" id="GO:0004386">
    <property type="term" value="F:helicase activity"/>
    <property type="evidence" value="ECO:0007669"/>
    <property type="project" value="UniProtKB-KW"/>
</dbReference>
<dbReference type="GO" id="GO:0016787">
    <property type="term" value="F:hydrolase activity"/>
    <property type="evidence" value="ECO:0007669"/>
    <property type="project" value="UniProtKB-KW"/>
</dbReference>
<evidence type="ECO:0000259" key="6">
    <source>
        <dbReference type="Pfam" id="PF13086"/>
    </source>
</evidence>
<dbReference type="PANTHER" id="PTHR21529">
    <property type="entry name" value="MAMMARY TURMOR VIRUS RECEPTOR HOMOLOG 1, 2 MTVR1, 2"/>
    <property type="match status" value="1"/>
</dbReference>
<dbReference type="SUPFAM" id="SSF48452">
    <property type="entry name" value="TPR-like"/>
    <property type="match status" value="1"/>
</dbReference>
<sequence>MSYVPRTSETPPPTPLFLHSASSVVTRDAVIDHHHHHHQNNNNNNNNNNLVSFACRRTSGPQTVQQIPETFQSAGQYFDSFVYPLLEETRAQFCSSFDTIEEAPYAQIVGLEEESLPYRYGTQLYNVKVDEWKNRFSSWKEPYKTLPGDVLILADAKPESASDFQRMGRMLTFLLVTKTPREDEYEDEDEDEDEIGYRNFDFQVEASRGNHHMKKSLFMIFLINIIPSKRIWNSVHKRGNLKIINGVLRTNSVVKENCQLCVQKEGIWYENFCHNLSSTLNDSQVEAVMTCLARIKCNHKSSVDLIRGPPGTGKTKTVSVLLFTLFKMKRNTLVCAPTNVAIKEVASRVLKLVRESYQDDSGRDTMFCPLGDILLLFGNKDRLKVGDEVEEIHMDYRLKRFKLTTHWKQCFNSMIDVLKDCVSQYHIFLEKGNGKSMSFLEFVTEELKCAATPLRNCLLVFYTHIPKSVILERNLQKIPSFISLLDSFESLLLHENVDSEELKELFSHPVEDFSELITDRKYLLQQRRSECYFALKSLLDSLNSCKLPSVQNPKSLMGKASLIFCTASSAYKLRSVAMESLNILVIDEAAQLRESESTIPLQLPGIKHAILIGDECQLPAMVASNVSNEAGFGRSLFERLSTLGHHPKHLLSIQYRMHPSISLFPNLQFYQNKILDGPNVESKSYEKHYLPGPMFGTYSFINILGGREELDDVGHSRKNMVEVAVVLKILLKLYKAWIGSNKKLSIGVVSPYAAQVLAIKNRLRYEYENSDGFAVKVKSVDGFQGGEEDIIIISTVRSNASGSIGFLSNPQRVNVALTRARHCLWILGSERTLTRSESVWEDIIRDAKDPRRRCFFNADEDNDLAKVILQVKKELEEMEELLNPESILFTGQRWKLKSAQKKKLVINLLLKLASGWRPKKRKIDLVCERSSHIVKQFKVEGLNAVCTIDIEKKELQYIQVLKVWDILSLDDVSKLVKGLDDIFVKYSDDYVNHCKEKCLEGNLEVPMTWAASSEIVRFKELSNENGNDLNGDDFDGKRYFENTKVSESLLLTKFYSLSSSTVSHLLSDRDGRELNLPFEVTDEQRDMILFPRSTFIHGRSGTEKTTILIMKLYKKEQLYHMATEGFNGAETKTDRYICQENEVEEDIGGTKRAILRQIFVTVSPKLCFAVKQHISHFKSSALGEKFPEESSLLDVDDFDDAAEFNDIPNSFIEIPLKSFPLVITYHKFLMMLDGTLGTSYFERFLIIKKPSYGPIQSSRSVALQTFIRTKEVNFDRFSSRYWPHFNAELTKKLDSSLVFIEIISHIKGGLRAMDAGDCKLSREDYVQLSRGRVSTLSTRKREKIYDVFLNYEKMKVKNGEFDLADLTIDLHCRLREGNFHGDLMDFVYIDEVQDLTMSQIALFKYICRNVEEGFVFSGDTAQTIARGIDFRFQDIRALFYKKFILESSGNGFVGREQKGKISDVLSLSQNFRTHAGVLKLAQSIIELLFRFFPHSIDVLKPEISHIYGEPPILLQSKNNEDAIIELFANRGNSGRKIVGFGAEQVILVRDDCARKEISNHVGKQALVLTIFECKGLEFQDVLLYNFFSSSTLKNKWRVIYEYMKEQDLLDSNSPRCFPSFDEAKHRILCSELKQLYVGITRTRQRLWIWENMEELSKPMFDLWKKKSLVQVRQLDESFAQAMQVASSLEEWRSQGIKLFNVHNYEMATMCFERAGDTYWERMSKAASLKAAADRVHNSNPEKANIYLREAAEIFEAIGKADTAARCFSDLGDYERAGGN</sequence>
<evidence type="ECO:0008006" key="11">
    <source>
        <dbReference type="Google" id="ProtNLM"/>
    </source>
</evidence>
<dbReference type="InterPro" id="IPR045529">
    <property type="entry name" value="DUF6469"/>
</dbReference>
<evidence type="ECO:0000256" key="3">
    <source>
        <dbReference type="ARBA" id="ARBA00022806"/>
    </source>
</evidence>
<reference evidence="9" key="1">
    <citation type="journal article" date="2022" name="Plant J.">
        <title>Strategies of tolerance reflected in two North American maple genomes.</title>
        <authorList>
            <person name="McEvoy S.L."/>
            <person name="Sezen U.U."/>
            <person name="Trouern-Trend A."/>
            <person name="McMahon S.M."/>
            <person name="Schaberg P.G."/>
            <person name="Yang J."/>
            <person name="Wegrzyn J.L."/>
            <person name="Swenson N.G."/>
        </authorList>
    </citation>
    <scope>NUCLEOTIDE SEQUENCE</scope>
    <source>
        <strain evidence="9">NS2018</strain>
    </source>
</reference>
<feature type="domain" description="DUF6469" evidence="8">
    <location>
        <begin position="104"/>
        <end position="241"/>
    </location>
</feature>
<dbReference type="InterPro" id="IPR039904">
    <property type="entry name" value="TRANK1"/>
</dbReference>
<name>A0AA39RHW9_ACESA</name>